<evidence type="ECO:0000313" key="1">
    <source>
        <dbReference type="EMBL" id="NJQ06536.1"/>
    </source>
</evidence>
<proteinExistence type="predicted"/>
<accession>A0A7X6HZE4</accession>
<dbReference type="RefSeq" id="WP_167970711.1">
    <property type="nucleotide sequence ID" value="NZ_BHZG01000318.1"/>
</dbReference>
<dbReference type="NCBIfam" id="NF033533">
    <property type="entry name" value="lone7_assoc_B"/>
    <property type="match status" value="1"/>
</dbReference>
<comment type="caution">
    <text evidence="1">The sequence shown here is derived from an EMBL/GenBank/DDBJ whole genome shotgun (WGS) entry which is preliminary data.</text>
</comment>
<keyword evidence="2" id="KW-1185">Reference proteome</keyword>
<dbReference type="AlphaFoldDB" id="A0A7X6HZE4"/>
<dbReference type="EMBL" id="JAAVJD010000091">
    <property type="protein sequence ID" value="NJQ06536.1"/>
    <property type="molecule type" value="Genomic_DNA"/>
</dbReference>
<dbReference type="Proteomes" id="UP000578686">
    <property type="component" value="Unassembled WGS sequence"/>
</dbReference>
<sequence>MSTDDSGEDAGTLKMNKDGLQSFLENEVDTVKKKIKEILSGNGAEPMSVLAGRDRPEDTDMADRQRPLALGLMVSGNGPGTEVNNSIKTVAGAVDDILDHQLTLFTQIISNLESTIEELLTEQGKSLEDIDGQALLDVFSDVETELTGDYTVSGTND</sequence>
<dbReference type="InterPro" id="IPR049801">
    <property type="entry name" value="T7SS_assoc-like"/>
</dbReference>
<reference evidence="1 2" key="1">
    <citation type="submission" date="2020-03" db="EMBL/GenBank/DDBJ databases">
        <title>Draft genome of Streptomyces sp. ventii, isolated from the Axial Seamount in the Pacific Ocean, and resequencing of the two type strains Streptomyces lonarensis strain NCL 716 and Streptomyces bohaiensis strain 11A07.</title>
        <authorList>
            <person name="Loughran R.M."/>
            <person name="Pfannmuller K.M."/>
            <person name="Wasson B.J."/>
            <person name="Deadmond M.C."/>
            <person name="Paddock B.E."/>
            <person name="Koyack M.J."/>
            <person name="Gallegos D.A."/>
            <person name="Mitchell E.A."/>
            <person name="Ushijima B."/>
            <person name="Saw J.H."/>
            <person name="Mcphail K.L."/>
            <person name="Videau P."/>
        </authorList>
    </citation>
    <scope>NUCLEOTIDE SEQUENCE [LARGE SCALE GENOMIC DNA]</scope>
    <source>
        <strain evidence="1 2">NCL716</strain>
    </source>
</reference>
<organism evidence="1 2">
    <name type="scientific">Streptomyces lonarensis</name>
    <dbReference type="NCBI Taxonomy" id="700599"/>
    <lineage>
        <taxon>Bacteria</taxon>
        <taxon>Bacillati</taxon>
        <taxon>Actinomycetota</taxon>
        <taxon>Actinomycetes</taxon>
        <taxon>Kitasatosporales</taxon>
        <taxon>Streptomycetaceae</taxon>
        <taxon>Streptomyces</taxon>
    </lineage>
</organism>
<protein>
    <submittedName>
        <fullName evidence="1">Type VII secretion system-associated protein</fullName>
    </submittedName>
</protein>
<gene>
    <name evidence="1" type="ORF">HCN56_13315</name>
</gene>
<evidence type="ECO:0000313" key="2">
    <source>
        <dbReference type="Proteomes" id="UP000578686"/>
    </source>
</evidence>
<name>A0A7X6HZE4_9ACTN</name>